<evidence type="ECO:0000256" key="1">
    <source>
        <dbReference type="SAM" id="Phobius"/>
    </source>
</evidence>
<evidence type="ECO:0000313" key="2">
    <source>
        <dbReference type="EMBL" id="GLS12672.1"/>
    </source>
</evidence>
<gene>
    <name evidence="2" type="ORF">GCM10007935_00980</name>
</gene>
<dbReference type="EMBL" id="BSPB01000001">
    <property type="protein sequence ID" value="GLS12672.1"/>
    <property type="molecule type" value="Genomic_DNA"/>
</dbReference>
<reference evidence="3" key="1">
    <citation type="journal article" date="2019" name="Int. J. Syst. Evol. Microbiol.">
        <title>The Global Catalogue of Microorganisms (GCM) 10K type strain sequencing project: providing services to taxonomists for standard genome sequencing and annotation.</title>
        <authorList>
            <consortium name="The Broad Institute Genomics Platform"/>
            <consortium name="The Broad Institute Genome Sequencing Center for Infectious Disease"/>
            <person name="Wu L."/>
            <person name="Ma J."/>
        </authorList>
    </citation>
    <scope>NUCLEOTIDE SEQUENCE [LARGE SCALE GENOMIC DNA]</scope>
    <source>
        <strain evidence="3">NBRC 109341</strain>
    </source>
</reference>
<protein>
    <submittedName>
        <fullName evidence="2">Uncharacterized protein</fullName>
    </submittedName>
</protein>
<keyword evidence="3" id="KW-1185">Reference proteome</keyword>
<feature type="transmembrane region" description="Helical" evidence="1">
    <location>
        <begin position="78"/>
        <end position="98"/>
    </location>
</feature>
<dbReference type="RefSeq" id="WP_284306173.1">
    <property type="nucleotide sequence ID" value="NZ_BSPB01000001.1"/>
</dbReference>
<keyword evidence="1" id="KW-0812">Transmembrane</keyword>
<accession>A0ABQ6C372</accession>
<organism evidence="2 3">
    <name type="scientific">Hydrogenophaga electricum</name>
    <dbReference type="NCBI Taxonomy" id="1230953"/>
    <lineage>
        <taxon>Bacteria</taxon>
        <taxon>Pseudomonadati</taxon>
        <taxon>Pseudomonadota</taxon>
        <taxon>Betaproteobacteria</taxon>
        <taxon>Burkholderiales</taxon>
        <taxon>Comamonadaceae</taxon>
        <taxon>Hydrogenophaga</taxon>
    </lineage>
</organism>
<dbReference type="Proteomes" id="UP001156903">
    <property type="component" value="Unassembled WGS sequence"/>
</dbReference>
<sequence length="147" mass="16056">MSVRTAPDWEEIREAEVIYRRFRQGQARGLKFHQGLVLRSGWRACGSWHRRPPLAWRAHLPVIGVALGGAVLNGVSGVAAWAGALLMLGAALLGVGWLQRQVVAPVRALLGEAERLPRSADSRSAVRRRLTTSGASSKTTWVDWGRG</sequence>
<keyword evidence="1" id="KW-1133">Transmembrane helix</keyword>
<proteinExistence type="predicted"/>
<comment type="caution">
    <text evidence="2">The sequence shown here is derived from an EMBL/GenBank/DDBJ whole genome shotgun (WGS) entry which is preliminary data.</text>
</comment>
<evidence type="ECO:0000313" key="3">
    <source>
        <dbReference type="Proteomes" id="UP001156903"/>
    </source>
</evidence>
<keyword evidence="1" id="KW-0472">Membrane</keyword>
<name>A0ABQ6C372_9BURK</name>
<feature type="transmembrane region" description="Helical" evidence="1">
    <location>
        <begin position="54"/>
        <end position="72"/>
    </location>
</feature>